<accession>A0ABR1C0J3</accession>
<feature type="chain" id="PRO_5045793544" description="BZIP domain-containing protein" evidence="2">
    <location>
        <begin position="17"/>
        <end position="224"/>
    </location>
</feature>
<comment type="caution">
    <text evidence="3">The sequence shown here is derived from an EMBL/GenBank/DDBJ whole genome shotgun (WGS) entry which is preliminary data.</text>
</comment>
<evidence type="ECO:0000256" key="1">
    <source>
        <dbReference type="SAM" id="MobiDB-lite"/>
    </source>
</evidence>
<evidence type="ECO:0000313" key="3">
    <source>
        <dbReference type="EMBL" id="KAK6732097.1"/>
    </source>
</evidence>
<keyword evidence="2" id="KW-0732">Signal</keyword>
<evidence type="ECO:0008006" key="5">
    <source>
        <dbReference type="Google" id="ProtNLM"/>
    </source>
</evidence>
<evidence type="ECO:0000256" key="2">
    <source>
        <dbReference type="SAM" id="SignalP"/>
    </source>
</evidence>
<dbReference type="EMBL" id="JAVFWL010000002">
    <property type="protein sequence ID" value="KAK6732097.1"/>
    <property type="molecule type" value="Genomic_DNA"/>
</dbReference>
<reference evidence="3 4" key="1">
    <citation type="submission" date="2023-08" db="EMBL/GenBank/DDBJ databases">
        <title>A Necator americanus chromosomal reference genome.</title>
        <authorList>
            <person name="Ilik V."/>
            <person name="Petrzelkova K.J."/>
            <person name="Pardy F."/>
            <person name="Fuh T."/>
            <person name="Niatou-Singa F.S."/>
            <person name="Gouil Q."/>
            <person name="Baker L."/>
            <person name="Ritchie M.E."/>
            <person name="Jex A.R."/>
            <person name="Gazzola D."/>
            <person name="Li H."/>
            <person name="Toshio Fujiwara R."/>
            <person name="Zhan B."/>
            <person name="Aroian R.V."/>
            <person name="Pafco B."/>
            <person name="Schwarz E.M."/>
        </authorList>
    </citation>
    <scope>NUCLEOTIDE SEQUENCE [LARGE SCALE GENOMIC DNA]</scope>
    <source>
        <strain evidence="3 4">Aroian</strain>
        <tissue evidence="3">Whole animal</tissue>
    </source>
</reference>
<proteinExistence type="predicted"/>
<feature type="compositionally biased region" description="Basic and acidic residues" evidence="1">
    <location>
        <begin position="40"/>
        <end position="49"/>
    </location>
</feature>
<keyword evidence="4" id="KW-1185">Reference proteome</keyword>
<evidence type="ECO:0000313" key="4">
    <source>
        <dbReference type="Proteomes" id="UP001303046"/>
    </source>
</evidence>
<feature type="compositionally biased region" description="Basic and acidic residues" evidence="1">
    <location>
        <begin position="107"/>
        <end position="119"/>
    </location>
</feature>
<organism evidence="3 4">
    <name type="scientific">Necator americanus</name>
    <name type="common">Human hookworm</name>
    <dbReference type="NCBI Taxonomy" id="51031"/>
    <lineage>
        <taxon>Eukaryota</taxon>
        <taxon>Metazoa</taxon>
        <taxon>Ecdysozoa</taxon>
        <taxon>Nematoda</taxon>
        <taxon>Chromadorea</taxon>
        <taxon>Rhabditida</taxon>
        <taxon>Rhabditina</taxon>
        <taxon>Rhabditomorpha</taxon>
        <taxon>Strongyloidea</taxon>
        <taxon>Ancylostomatidae</taxon>
        <taxon>Bunostominae</taxon>
        <taxon>Necator</taxon>
    </lineage>
</organism>
<gene>
    <name evidence="3" type="primary">Necator_chrII.g4254</name>
    <name evidence="3" type="ORF">RB195_016462</name>
</gene>
<feature type="region of interest" description="Disordered" evidence="1">
    <location>
        <begin position="107"/>
        <end position="189"/>
    </location>
</feature>
<name>A0ABR1C0J3_NECAM</name>
<feature type="signal peptide" evidence="2">
    <location>
        <begin position="1"/>
        <end position="16"/>
    </location>
</feature>
<dbReference type="Proteomes" id="UP001303046">
    <property type="component" value="Unassembled WGS sequence"/>
</dbReference>
<feature type="compositionally biased region" description="Basic and acidic residues" evidence="1">
    <location>
        <begin position="132"/>
        <end position="151"/>
    </location>
</feature>
<feature type="compositionally biased region" description="Basic and acidic residues" evidence="1">
    <location>
        <begin position="175"/>
        <end position="184"/>
    </location>
</feature>
<feature type="region of interest" description="Disordered" evidence="1">
    <location>
        <begin position="32"/>
        <end position="53"/>
    </location>
</feature>
<sequence>MVELLIELICVVGCTCFMSLCVKPKELKSDRRMPVSNEKMQNESLKEKSGVPSSISDLSAEHLQTCQKNRAALRDRRKKFNKEASGRWVSLHCGELKSIEEVTDIKSAENGEKAEQDRSKKSRRKDGAPVVRTDRTVSEKSERKTDRKRSASDTTLLAAKTQDTETRSFSLSHEAFTREERECKGSPGAVAVPRDTLALLEAAEHMVHDKDDYVNFGPPQKVGE</sequence>
<protein>
    <recommendedName>
        <fullName evidence="5">BZIP domain-containing protein</fullName>
    </recommendedName>
</protein>